<feature type="transmembrane region" description="Helical" evidence="6">
    <location>
        <begin position="320"/>
        <end position="343"/>
    </location>
</feature>
<evidence type="ECO:0000256" key="4">
    <source>
        <dbReference type="ARBA" id="ARBA00022989"/>
    </source>
</evidence>
<dbReference type="PANTHER" id="PTHR43791">
    <property type="entry name" value="PERMEASE-RELATED"/>
    <property type="match status" value="1"/>
</dbReference>
<keyword evidence="5 6" id="KW-0472">Membrane</keyword>
<keyword evidence="3 6" id="KW-0812">Transmembrane</keyword>
<reference evidence="7 8" key="1">
    <citation type="submission" date="2024-03" db="EMBL/GenBank/DDBJ databases">
        <title>Genome-scale model development and genomic sequencing of the oleaginous clade Lipomyces.</title>
        <authorList>
            <consortium name="Lawrence Berkeley National Laboratory"/>
            <person name="Czajka J.J."/>
            <person name="Han Y."/>
            <person name="Kim J."/>
            <person name="Mondo S.J."/>
            <person name="Hofstad B.A."/>
            <person name="Robles A."/>
            <person name="Haridas S."/>
            <person name="Riley R."/>
            <person name="LaButti K."/>
            <person name="Pangilinan J."/>
            <person name="Andreopoulos W."/>
            <person name="Lipzen A."/>
            <person name="Yan J."/>
            <person name="Wang M."/>
            <person name="Ng V."/>
            <person name="Grigoriev I.V."/>
            <person name="Spatafora J.W."/>
            <person name="Magnuson J.K."/>
            <person name="Baker S.E."/>
            <person name="Pomraning K.R."/>
        </authorList>
    </citation>
    <scope>NUCLEOTIDE SEQUENCE [LARGE SCALE GENOMIC DNA]</scope>
    <source>
        <strain evidence="7 8">Phaff 52-87</strain>
    </source>
</reference>
<dbReference type="Gene3D" id="1.20.1250.20">
    <property type="entry name" value="MFS general substrate transporter like domains"/>
    <property type="match status" value="1"/>
</dbReference>
<proteinExistence type="predicted"/>
<feature type="transmembrane region" description="Helical" evidence="6">
    <location>
        <begin position="180"/>
        <end position="205"/>
    </location>
</feature>
<evidence type="ECO:0000256" key="5">
    <source>
        <dbReference type="ARBA" id="ARBA00023136"/>
    </source>
</evidence>
<feature type="transmembrane region" description="Helical" evidence="6">
    <location>
        <begin position="444"/>
        <end position="465"/>
    </location>
</feature>
<accession>A0ABR1EZ83</accession>
<comment type="caution">
    <text evidence="7">The sequence shown here is derived from an EMBL/GenBank/DDBJ whole genome shotgun (WGS) entry which is preliminary data.</text>
</comment>
<feature type="transmembrane region" description="Helical" evidence="6">
    <location>
        <begin position="477"/>
        <end position="496"/>
    </location>
</feature>
<keyword evidence="4 6" id="KW-1133">Transmembrane helix</keyword>
<feature type="transmembrane region" description="Helical" evidence="6">
    <location>
        <begin position="355"/>
        <end position="373"/>
    </location>
</feature>
<dbReference type="EMBL" id="JBBJBU010000014">
    <property type="protein sequence ID" value="KAK7202909.1"/>
    <property type="molecule type" value="Genomic_DNA"/>
</dbReference>
<dbReference type="Pfam" id="PF07690">
    <property type="entry name" value="MFS_1"/>
    <property type="match status" value="1"/>
</dbReference>
<dbReference type="PANTHER" id="PTHR43791:SF43">
    <property type="entry name" value="MAJOR FACILITATOR SUPERFAMILY (MFS) PROFILE DOMAIN-CONTAINING PROTEIN"/>
    <property type="match status" value="1"/>
</dbReference>
<organism evidence="7 8">
    <name type="scientific">Myxozyma melibiosi</name>
    <dbReference type="NCBI Taxonomy" id="54550"/>
    <lineage>
        <taxon>Eukaryota</taxon>
        <taxon>Fungi</taxon>
        <taxon>Dikarya</taxon>
        <taxon>Ascomycota</taxon>
        <taxon>Saccharomycotina</taxon>
        <taxon>Lipomycetes</taxon>
        <taxon>Lipomycetales</taxon>
        <taxon>Lipomycetaceae</taxon>
        <taxon>Myxozyma</taxon>
    </lineage>
</organism>
<dbReference type="InterPro" id="IPR011701">
    <property type="entry name" value="MFS"/>
</dbReference>
<dbReference type="InterPro" id="IPR036259">
    <property type="entry name" value="MFS_trans_sf"/>
</dbReference>
<gene>
    <name evidence="7" type="ORF">BZA70DRAFT_312726</name>
</gene>
<feature type="transmembrane region" description="Helical" evidence="6">
    <location>
        <begin position="217"/>
        <end position="237"/>
    </location>
</feature>
<evidence type="ECO:0000313" key="8">
    <source>
        <dbReference type="Proteomes" id="UP001498771"/>
    </source>
</evidence>
<evidence type="ECO:0000256" key="2">
    <source>
        <dbReference type="ARBA" id="ARBA00022448"/>
    </source>
</evidence>
<evidence type="ECO:0000256" key="3">
    <source>
        <dbReference type="ARBA" id="ARBA00022692"/>
    </source>
</evidence>
<evidence type="ECO:0000313" key="7">
    <source>
        <dbReference type="EMBL" id="KAK7202909.1"/>
    </source>
</evidence>
<evidence type="ECO:0000256" key="6">
    <source>
        <dbReference type="SAM" id="Phobius"/>
    </source>
</evidence>
<keyword evidence="8" id="KW-1185">Reference proteome</keyword>
<keyword evidence="2" id="KW-0813">Transport</keyword>
<feature type="transmembrane region" description="Helical" evidence="6">
    <location>
        <begin position="249"/>
        <end position="271"/>
    </location>
</feature>
<protein>
    <submittedName>
        <fullName evidence="7">Pantothenate transporter</fullName>
    </submittedName>
</protein>
<feature type="transmembrane region" description="Helical" evidence="6">
    <location>
        <begin position="411"/>
        <end position="432"/>
    </location>
</feature>
<evidence type="ECO:0000256" key="1">
    <source>
        <dbReference type="ARBA" id="ARBA00004141"/>
    </source>
</evidence>
<sequence>MEHMEKRSTRYAKTFKKIVSYDRADEAVRYDILCSLTREEKKERFESLVDDGEHVYTPSRFMRFCGQFWDTFLKQPKERTYVQKLDLNILIYCLLSFFIKTLDNSNISNAYVSGMKEDLNLYGQERNLFTTTFNIGSIVGQVPSQFVLNHVRPSIYIPTCEFVWSGLVMVMAAAKGPGLIYGIRFVLGLLESCAYPGFALVLGSWYRPDELAKRMTLYDAAWAIASMFSGYIQAGVYSSMNGLAGLAGWRWLFIIDGLIGFPIALLGYWSVADFPINSRARWLSQLEKDYSVVRMEEVGRKPPKKLTWRRFKNIMSSWRPYGFVWPWILFSVCDTTSYFNLWLSDVGIYSVEQVNLIPTGGYALGLVSGYTYANLSDRAGTRWPFLMFAVFCCFLGNLILAIWYVPTGLKFFAFLCPNIGYPLWGLMLSWGAEAFQDDTEIRGLAPAMGSTLASAIQAWLPLLLFPTPKAPHYPVGYKVTTGLVGVEAVGVLHFLWQTKREARRKGKVINKFGLAVAAEDYKGLTRDSAEELDLGSVEKIGIVDETEQQRKRSYEVGAELKKEMAIVNEKEVDPDEK</sequence>
<dbReference type="Proteomes" id="UP001498771">
    <property type="component" value="Unassembled WGS sequence"/>
</dbReference>
<name>A0ABR1EZ83_9ASCO</name>
<feature type="transmembrane region" description="Helical" evidence="6">
    <location>
        <begin position="385"/>
        <end position="405"/>
    </location>
</feature>
<dbReference type="SUPFAM" id="SSF103473">
    <property type="entry name" value="MFS general substrate transporter"/>
    <property type="match status" value="1"/>
</dbReference>
<dbReference type="RefSeq" id="XP_064765942.1">
    <property type="nucleotide sequence ID" value="XM_064914997.1"/>
</dbReference>
<dbReference type="GeneID" id="90040509"/>
<comment type="subcellular location">
    <subcellularLocation>
        <location evidence="1">Membrane</location>
        <topology evidence="1">Multi-pass membrane protein</topology>
    </subcellularLocation>
</comment>